<keyword evidence="7" id="KW-0503">Monooxygenase</keyword>
<keyword evidence="4 7" id="KW-0560">Oxidoreductase</keyword>
<gene>
    <name evidence="8" type="ORF">DFH07DRAFT_548154</name>
</gene>
<dbReference type="PRINTS" id="PR00465">
    <property type="entry name" value="EP450IV"/>
</dbReference>
<dbReference type="InterPro" id="IPR002403">
    <property type="entry name" value="Cyt_P450_E_grp-IV"/>
</dbReference>
<dbReference type="AlphaFoldDB" id="A0AAD7N922"/>
<keyword evidence="5 6" id="KW-0408">Iron</keyword>
<evidence type="ECO:0000256" key="5">
    <source>
        <dbReference type="ARBA" id="ARBA00023004"/>
    </source>
</evidence>
<dbReference type="InterPro" id="IPR017972">
    <property type="entry name" value="Cyt_P450_CS"/>
</dbReference>
<dbReference type="PANTHER" id="PTHR46206">
    <property type="entry name" value="CYTOCHROME P450"/>
    <property type="match status" value="1"/>
</dbReference>
<accession>A0AAD7N922</accession>
<comment type="similarity">
    <text evidence="2 7">Belongs to the cytochrome P450 family.</text>
</comment>
<dbReference type="Gene3D" id="1.10.630.10">
    <property type="entry name" value="Cytochrome P450"/>
    <property type="match status" value="1"/>
</dbReference>
<evidence type="ECO:0000313" key="9">
    <source>
        <dbReference type="Proteomes" id="UP001215280"/>
    </source>
</evidence>
<evidence type="ECO:0000256" key="3">
    <source>
        <dbReference type="ARBA" id="ARBA00022723"/>
    </source>
</evidence>
<sequence length="520" mass="58302">MSSLLQFTSRENLVAAGVVVTALYVIQSFSARQANKDLPPYVPYTNPILGSTLDYMHAPHEWLSTNFDRYGPVIRAKLFGREQYLIDSPLVREAMNHKNFNSEKGANAIQFLDILVGLAVEYHMEDTQHLVLKALNNKMDIFVDRIRPHVSAITEAKINTKGKVTLEDPFGFIRSIIAQAMADSFVGPKLGCDLEMLHVFTNVTEIVAKLATAGASSIIALIVPGFRRWRSVWEVKHRRILKPFTDILERKLIPELDSRVALRQSCGTSEAEWEGRKPVDVLQTILDDRKVDLTSRQATLDRLGEVINLLLFLIFASVHLTSVHITWIVNSIALHTECHAELLAELKLVLASQGGVLNDEALRNLPKLDSFMRETFRTRFDCIGGSQRLAEEDTLLEGKYLIPKGALINPITFRSHQSNILWPDRKDPLEFAPFSHDEPSSRTSPAYLQFGLGRHACPGRFLAVSEAKLIVCYLLGRYDVKLLEPKKGIQTPMPAFTFSIAPTSAIVLTPRSEKEAPVLV</sequence>
<dbReference type="GO" id="GO:0020037">
    <property type="term" value="F:heme binding"/>
    <property type="evidence" value="ECO:0007669"/>
    <property type="project" value="InterPro"/>
</dbReference>
<reference evidence="8" key="1">
    <citation type="submission" date="2023-03" db="EMBL/GenBank/DDBJ databases">
        <title>Massive genome expansion in bonnet fungi (Mycena s.s.) driven by repeated elements and novel gene families across ecological guilds.</title>
        <authorList>
            <consortium name="Lawrence Berkeley National Laboratory"/>
            <person name="Harder C.B."/>
            <person name="Miyauchi S."/>
            <person name="Viragh M."/>
            <person name="Kuo A."/>
            <person name="Thoen E."/>
            <person name="Andreopoulos B."/>
            <person name="Lu D."/>
            <person name="Skrede I."/>
            <person name="Drula E."/>
            <person name="Henrissat B."/>
            <person name="Morin E."/>
            <person name="Kohler A."/>
            <person name="Barry K."/>
            <person name="LaButti K."/>
            <person name="Morin E."/>
            <person name="Salamov A."/>
            <person name="Lipzen A."/>
            <person name="Mereny Z."/>
            <person name="Hegedus B."/>
            <person name="Baldrian P."/>
            <person name="Stursova M."/>
            <person name="Weitz H."/>
            <person name="Taylor A."/>
            <person name="Grigoriev I.V."/>
            <person name="Nagy L.G."/>
            <person name="Martin F."/>
            <person name="Kauserud H."/>
        </authorList>
    </citation>
    <scope>NUCLEOTIDE SEQUENCE</scope>
    <source>
        <strain evidence="8">CBHHK188m</strain>
    </source>
</reference>
<keyword evidence="6 7" id="KW-0349">Heme</keyword>
<dbReference type="GO" id="GO:0016705">
    <property type="term" value="F:oxidoreductase activity, acting on paired donors, with incorporation or reduction of molecular oxygen"/>
    <property type="evidence" value="ECO:0007669"/>
    <property type="project" value="InterPro"/>
</dbReference>
<protein>
    <submittedName>
        <fullName evidence="8">Cytochrome P450</fullName>
    </submittedName>
</protein>
<organism evidence="8 9">
    <name type="scientific">Mycena maculata</name>
    <dbReference type="NCBI Taxonomy" id="230809"/>
    <lineage>
        <taxon>Eukaryota</taxon>
        <taxon>Fungi</taxon>
        <taxon>Dikarya</taxon>
        <taxon>Basidiomycota</taxon>
        <taxon>Agaricomycotina</taxon>
        <taxon>Agaricomycetes</taxon>
        <taxon>Agaricomycetidae</taxon>
        <taxon>Agaricales</taxon>
        <taxon>Marasmiineae</taxon>
        <taxon>Mycenaceae</taxon>
        <taxon>Mycena</taxon>
    </lineage>
</organism>
<comment type="cofactor">
    <cofactor evidence="1 6">
        <name>heme</name>
        <dbReference type="ChEBI" id="CHEBI:30413"/>
    </cofactor>
</comment>
<dbReference type="GO" id="GO:0005506">
    <property type="term" value="F:iron ion binding"/>
    <property type="evidence" value="ECO:0007669"/>
    <property type="project" value="InterPro"/>
</dbReference>
<dbReference type="PROSITE" id="PS00086">
    <property type="entry name" value="CYTOCHROME_P450"/>
    <property type="match status" value="1"/>
</dbReference>
<evidence type="ECO:0000256" key="6">
    <source>
        <dbReference type="PIRSR" id="PIRSR602403-1"/>
    </source>
</evidence>
<name>A0AAD7N922_9AGAR</name>
<dbReference type="Proteomes" id="UP001215280">
    <property type="component" value="Unassembled WGS sequence"/>
</dbReference>
<dbReference type="PANTHER" id="PTHR46206:SF4">
    <property type="entry name" value="P450, PUTATIVE (EUROFUNG)-RELATED"/>
    <property type="match status" value="1"/>
</dbReference>
<dbReference type="EMBL" id="JARJLG010000082">
    <property type="protein sequence ID" value="KAJ7750450.1"/>
    <property type="molecule type" value="Genomic_DNA"/>
</dbReference>
<dbReference type="Pfam" id="PF00067">
    <property type="entry name" value="p450"/>
    <property type="match status" value="1"/>
</dbReference>
<evidence type="ECO:0000256" key="4">
    <source>
        <dbReference type="ARBA" id="ARBA00023002"/>
    </source>
</evidence>
<evidence type="ECO:0000313" key="8">
    <source>
        <dbReference type="EMBL" id="KAJ7750450.1"/>
    </source>
</evidence>
<keyword evidence="9" id="KW-1185">Reference proteome</keyword>
<dbReference type="InterPro" id="IPR036396">
    <property type="entry name" value="Cyt_P450_sf"/>
</dbReference>
<keyword evidence="3 6" id="KW-0479">Metal-binding</keyword>
<dbReference type="GO" id="GO:0004497">
    <property type="term" value="F:monooxygenase activity"/>
    <property type="evidence" value="ECO:0007669"/>
    <property type="project" value="UniProtKB-KW"/>
</dbReference>
<feature type="binding site" description="axial binding residue" evidence="6">
    <location>
        <position position="457"/>
    </location>
    <ligand>
        <name>heme</name>
        <dbReference type="ChEBI" id="CHEBI:30413"/>
    </ligand>
    <ligandPart>
        <name>Fe</name>
        <dbReference type="ChEBI" id="CHEBI:18248"/>
    </ligandPart>
</feature>
<proteinExistence type="inferred from homology"/>
<evidence type="ECO:0000256" key="1">
    <source>
        <dbReference type="ARBA" id="ARBA00001971"/>
    </source>
</evidence>
<evidence type="ECO:0000256" key="7">
    <source>
        <dbReference type="RuleBase" id="RU000461"/>
    </source>
</evidence>
<dbReference type="InterPro" id="IPR001128">
    <property type="entry name" value="Cyt_P450"/>
</dbReference>
<dbReference type="SUPFAM" id="SSF48264">
    <property type="entry name" value="Cytochrome P450"/>
    <property type="match status" value="1"/>
</dbReference>
<evidence type="ECO:0000256" key="2">
    <source>
        <dbReference type="ARBA" id="ARBA00010617"/>
    </source>
</evidence>
<comment type="caution">
    <text evidence="8">The sequence shown here is derived from an EMBL/GenBank/DDBJ whole genome shotgun (WGS) entry which is preliminary data.</text>
</comment>